<comment type="caution">
    <text evidence="3">The sequence shown here is derived from an EMBL/GenBank/DDBJ whole genome shotgun (WGS) entry which is preliminary data.</text>
</comment>
<sequence>MLKRQLLNAVLTLSLSTGLAAPVAAAADPSPLSLKQAMQLAIETTGGEVIKTETAEFKGRAVYKIRLVNEGRVKEIMIDSQNGQVITPDTER</sequence>
<dbReference type="Pfam" id="PF03413">
    <property type="entry name" value="PepSY"/>
    <property type="match status" value="1"/>
</dbReference>
<evidence type="ECO:0000313" key="3">
    <source>
        <dbReference type="EMBL" id="EAR62834.1"/>
    </source>
</evidence>
<dbReference type="EMBL" id="AAOW01000001">
    <property type="protein sequence ID" value="EAR62834.1"/>
    <property type="molecule type" value="Genomic_DNA"/>
</dbReference>
<protein>
    <recommendedName>
        <fullName evidence="2">PepSY domain-containing protein</fullName>
    </recommendedName>
</protein>
<dbReference type="RefSeq" id="WP_007021852.1">
    <property type="nucleotide sequence ID" value="NZ_CH724126.1"/>
</dbReference>
<dbReference type="Proteomes" id="UP000002171">
    <property type="component" value="Unassembled WGS sequence"/>
</dbReference>
<keyword evidence="1" id="KW-0732">Signal</keyword>
<dbReference type="InterPro" id="IPR025711">
    <property type="entry name" value="PepSY"/>
</dbReference>
<feature type="signal peptide" evidence="1">
    <location>
        <begin position="1"/>
        <end position="26"/>
    </location>
</feature>
<accession>A0A7U8C7Q3</accession>
<proteinExistence type="predicted"/>
<dbReference type="AlphaFoldDB" id="A0A7U8C7Q3"/>
<feature type="chain" id="PRO_5030739775" description="PepSY domain-containing protein" evidence="1">
    <location>
        <begin position="27"/>
        <end position="92"/>
    </location>
</feature>
<dbReference type="OrthoDB" id="6120176at2"/>
<evidence type="ECO:0000256" key="1">
    <source>
        <dbReference type="SAM" id="SignalP"/>
    </source>
</evidence>
<evidence type="ECO:0000259" key="2">
    <source>
        <dbReference type="Pfam" id="PF03413"/>
    </source>
</evidence>
<dbReference type="Gene3D" id="3.10.450.40">
    <property type="match status" value="1"/>
</dbReference>
<organism evidence="3 4">
    <name type="scientific">Neptuniibacter caesariensis</name>
    <dbReference type="NCBI Taxonomy" id="207954"/>
    <lineage>
        <taxon>Bacteria</taxon>
        <taxon>Pseudomonadati</taxon>
        <taxon>Pseudomonadota</taxon>
        <taxon>Gammaproteobacteria</taxon>
        <taxon>Oceanospirillales</taxon>
        <taxon>Oceanospirillaceae</taxon>
        <taxon>Neptuniibacter</taxon>
    </lineage>
</organism>
<evidence type="ECO:0000313" key="4">
    <source>
        <dbReference type="Proteomes" id="UP000002171"/>
    </source>
</evidence>
<name>A0A7U8C7Q3_NEPCE</name>
<feature type="domain" description="PepSY" evidence="2">
    <location>
        <begin position="31"/>
        <end position="86"/>
    </location>
</feature>
<gene>
    <name evidence="3" type="ORF">MED92_06941</name>
</gene>
<keyword evidence="4" id="KW-1185">Reference proteome</keyword>
<reference evidence="3 4" key="1">
    <citation type="submission" date="2006-02" db="EMBL/GenBank/DDBJ databases">
        <authorList>
            <person name="Pinhassi J."/>
            <person name="Pedros-Alio C."/>
            <person name="Ferriera S."/>
            <person name="Johnson J."/>
            <person name="Kravitz S."/>
            <person name="Halpern A."/>
            <person name="Remington K."/>
            <person name="Beeson K."/>
            <person name="Tran B."/>
            <person name="Rogers Y.-H."/>
            <person name="Friedman R."/>
            <person name="Venter J.C."/>
        </authorList>
    </citation>
    <scope>NUCLEOTIDE SEQUENCE [LARGE SCALE GENOMIC DNA]</scope>
    <source>
        <strain evidence="3 4">MED92</strain>
    </source>
</reference>